<gene>
    <name evidence="7" type="ORF">H9831_00795</name>
</gene>
<comment type="subcellular location">
    <subcellularLocation>
        <location evidence="1">Cell envelope</location>
    </subcellularLocation>
</comment>
<evidence type="ECO:0000256" key="5">
    <source>
        <dbReference type="SAM" id="MobiDB-lite"/>
    </source>
</evidence>
<reference evidence="7" key="2">
    <citation type="submission" date="2021-04" db="EMBL/GenBank/DDBJ databases">
        <authorList>
            <person name="Gilroy R."/>
        </authorList>
    </citation>
    <scope>NUCLEOTIDE SEQUENCE</scope>
    <source>
        <strain evidence="7">ChiSxjej3B15-24422</strain>
    </source>
</reference>
<dbReference type="PROSITE" id="PS51257">
    <property type="entry name" value="PROKAR_LIPOPROTEIN"/>
    <property type="match status" value="1"/>
</dbReference>
<dbReference type="EMBL" id="DXDD01000007">
    <property type="protein sequence ID" value="HIY59214.1"/>
    <property type="molecule type" value="Genomic_DNA"/>
</dbReference>
<accession>A0A9D2C5W0</accession>
<feature type="compositionally biased region" description="Low complexity" evidence="5">
    <location>
        <begin position="28"/>
        <end position="68"/>
    </location>
</feature>
<reference evidence="7" key="1">
    <citation type="journal article" date="2021" name="PeerJ">
        <title>Extensive microbial diversity within the chicken gut microbiome revealed by metagenomics and culture.</title>
        <authorList>
            <person name="Gilroy R."/>
            <person name="Ravi A."/>
            <person name="Getino M."/>
            <person name="Pursley I."/>
            <person name="Horton D.L."/>
            <person name="Alikhan N.F."/>
            <person name="Baker D."/>
            <person name="Gharbi K."/>
            <person name="Hall N."/>
            <person name="Watson M."/>
            <person name="Adriaenssens E.M."/>
            <person name="Foster-Nyarko E."/>
            <person name="Jarju S."/>
            <person name="Secka A."/>
            <person name="Antonio M."/>
            <person name="Oren A."/>
            <person name="Chaudhuri R.R."/>
            <person name="La Ragione R."/>
            <person name="Hildebrand F."/>
            <person name="Pallen M.J."/>
        </authorList>
    </citation>
    <scope>NUCLEOTIDE SEQUENCE</scope>
    <source>
        <strain evidence="7">ChiSxjej3B15-24422</strain>
    </source>
</reference>
<name>A0A9D2C5W0_9FIRM</name>
<evidence type="ECO:0000256" key="1">
    <source>
        <dbReference type="ARBA" id="ARBA00004196"/>
    </source>
</evidence>
<organism evidence="7 8">
    <name type="scientific">Candidatus Eisenbergiella pullistercoris</name>
    <dbReference type="NCBI Taxonomy" id="2838555"/>
    <lineage>
        <taxon>Bacteria</taxon>
        <taxon>Bacillati</taxon>
        <taxon>Bacillota</taxon>
        <taxon>Clostridia</taxon>
        <taxon>Lachnospirales</taxon>
        <taxon>Lachnospiraceae</taxon>
        <taxon>Eisenbergiella</taxon>
    </lineage>
</organism>
<dbReference type="Proteomes" id="UP000824007">
    <property type="component" value="Unassembled WGS sequence"/>
</dbReference>
<evidence type="ECO:0000313" key="8">
    <source>
        <dbReference type="Proteomes" id="UP000824007"/>
    </source>
</evidence>
<evidence type="ECO:0000256" key="6">
    <source>
        <dbReference type="SAM" id="SignalP"/>
    </source>
</evidence>
<evidence type="ECO:0000256" key="3">
    <source>
        <dbReference type="ARBA" id="ARBA00022448"/>
    </source>
</evidence>
<dbReference type="PANTHER" id="PTHR43649:SF31">
    <property type="entry name" value="SN-GLYCEROL-3-PHOSPHATE-BINDING PERIPLASMIC PROTEIN UGPB"/>
    <property type="match status" value="1"/>
</dbReference>
<dbReference type="AlphaFoldDB" id="A0A9D2C5W0"/>
<keyword evidence="4 6" id="KW-0732">Signal</keyword>
<evidence type="ECO:0000256" key="2">
    <source>
        <dbReference type="ARBA" id="ARBA00008520"/>
    </source>
</evidence>
<dbReference type="SUPFAM" id="SSF53850">
    <property type="entry name" value="Periplasmic binding protein-like II"/>
    <property type="match status" value="1"/>
</dbReference>
<sequence>MKRKVFEKTLAIAAAAVMAVGTLAGCGSSETAESAAPAETQSAAAETGSVEEAATEAAEGETEAAAAEAGGGMDSWEPFAENVTLQVPVYDRGVEGIPDVVNNYWTQWIQENFGDQWNVTVEFVPITRNDVMTDYALLASAGTLPTILTEFDYPKLAQWANDGYLTTIDMDAFAAVAPTYYNRMVEQGQLDYTTINGETYFVMGESTYYDTAYTWQTFVRMDWLEQVGYDHVPATREEYLDAMQKIMDAGICEHPGGGSMLTGLGSDQNHNYRTLPQDEKEWAMYGDYNIVSLGWEPNKELIRDKNEEYNLGIMNPEYYVTDSETEKANFVNGGQYSYGGYISASMDWLSSFYDNNPDAKLAVVPATVVYGKTSAYRANNPFGVIVGFSSTASEDEIKAAWMYMEWMSQEDVLHTLQWGVEGENYTVDENGNDISVGDYSGEYQQGYNYNGDYVSVVTNARITGDPELDITNSFPLELPQRDELVEQIIQFYNDRVALVEQGMAIVDCQFSTAIEAESEYRDTLSSLYTQYRDELTMCDPAEFDALYDQRAQEYLDAGYQAIIDERLAAYEAGQTTKLAE</sequence>
<evidence type="ECO:0000256" key="4">
    <source>
        <dbReference type="ARBA" id="ARBA00022729"/>
    </source>
</evidence>
<dbReference type="InterPro" id="IPR006059">
    <property type="entry name" value="SBP"/>
</dbReference>
<feature type="chain" id="PRO_5039282251" evidence="6">
    <location>
        <begin position="25"/>
        <end position="580"/>
    </location>
</feature>
<dbReference type="Pfam" id="PF01547">
    <property type="entry name" value="SBP_bac_1"/>
    <property type="match status" value="1"/>
</dbReference>
<proteinExistence type="inferred from homology"/>
<evidence type="ECO:0000313" key="7">
    <source>
        <dbReference type="EMBL" id="HIY59214.1"/>
    </source>
</evidence>
<feature type="region of interest" description="Disordered" evidence="5">
    <location>
        <begin position="28"/>
        <end position="73"/>
    </location>
</feature>
<dbReference type="PANTHER" id="PTHR43649">
    <property type="entry name" value="ARABINOSE-BINDING PROTEIN-RELATED"/>
    <property type="match status" value="1"/>
</dbReference>
<keyword evidence="3" id="KW-0813">Transport</keyword>
<dbReference type="GO" id="GO:0030313">
    <property type="term" value="C:cell envelope"/>
    <property type="evidence" value="ECO:0007669"/>
    <property type="project" value="UniProtKB-SubCell"/>
</dbReference>
<dbReference type="Gene3D" id="3.40.190.10">
    <property type="entry name" value="Periplasmic binding protein-like II"/>
    <property type="match status" value="2"/>
</dbReference>
<feature type="signal peptide" evidence="6">
    <location>
        <begin position="1"/>
        <end position="24"/>
    </location>
</feature>
<comment type="caution">
    <text evidence="7">The sequence shown here is derived from an EMBL/GenBank/DDBJ whole genome shotgun (WGS) entry which is preliminary data.</text>
</comment>
<protein>
    <submittedName>
        <fullName evidence="7">Sugar ABC transporter substrate-binding protein</fullName>
    </submittedName>
</protein>
<dbReference type="InterPro" id="IPR050490">
    <property type="entry name" value="Bact_solute-bd_prot1"/>
</dbReference>
<comment type="similarity">
    <text evidence="2">Belongs to the bacterial solute-binding protein 1 family.</text>
</comment>